<dbReference type="GO" id="GO:0019748">
    <property type="term" value="P:secondary metabolic process"/>
    <property type="evidence" value="ECO:0007669"/>
    <property type="project" value="InterPro"/>
</dbReference>
<dbReference type="AlphaFoldDB" id="A0A2P8I273"/>
<keyword evidence="1" id="KW-0808">Transferase</keyword>
<accession>A0A2P8I273</accession>
<evidence type="ECO:0000313" key="1">
    <source>
        <dbReference type="EMBL" id="PSL52552.1"/>
    </source>
</evidence>
<proteinExistence type="predicted"/>
<dbReference type="GO" id="GO:0016773">
    <property type="term" value="F:phosphotransferase activity, alcohol group as acceptor"/>
    <property type="evidence" value="ECO:0007669"/>
    <property type="project" value="InterPro"/>
</dbReference>
<dbReference type="GO" id="GO:0016301">
    <property type="term" value="F:kinase activity"/>
    <property type="evidence" value="ECO:0007669"/>
    <property type="project" value="UniProtKB-KW"/>
</dbReference>
<dbReference type="Gene3D" id="3.30.200.20">
    <property type="entry name" value="Phosphorylase Kinase, domain 1"/>
    <property type="match status" value="1"/>
</dbReference>
<dbReference type="SUPFAM" id="SSF56112">
    <property type="entry name" value="Protein kinase-like (PK-like)"/>
    <property type="match status" value="1"/>
</dbReference>
<keyword evidence="2" id="KW-1185">Reference proteome</keyword>
<comment type="caution">
    <text evidence="1">The sequence shown here is derived from an EMBL/GenBank/DDBJ whole genome shotgun (WGS) entry which is preliminary data.</text>
</comment>
<dbReference type="Proteomes" id="UP000241118">
    <property type="component" value="Unassembled WGS sequence"/>
</dbReference>
<reference evidence="1 2" key="1">
    <citation type="submission" date="2018-03" db="EMBL/GenBank/DDBJ databases">
        <title>Genomic Encyclopedia of Type Strains, Phase III (KMG-III): the genomes of soil and plant-associated and newly described type strains.</title>
        <authorList>
            <person name="Whitman W."/>
        </authorList>
    </citation>
    <scope>NUCLEOTIDE SEQUENCE [LARGE SCALE GENOMIC DNA]</scope>
    <source>
        <strain evidence="1 2">CGMCC 4.7097</strain>
    </source>
</reference>
<dbReference type="InterPro" id="IPR011009">
    <property type="entry name" value="Kinase-like_dom_sf"/>
</dbReference>
<keyword evidence="1" id="KW-0418">Kinase</keyword>
<protein>
    <submittedName>
        <fullName evidence="1">Streptomycin 6-kinase</fullName>
    </submittedName>
</protein>
<gene>
    <name evidence="1" type="ORF">B0I31_11220</name>
</gene>
<dbReference type="Pfam" id="PF04655">
    <property type="entry name" value="APH_6_hur"/>
    <property type="match status" value="1"/>
</dbReference>
<dbReference type="Gene3D" id="3.90.1200.10">
    <property type="match status" value="1"/>
</dbReference>
<organism evidence="1 2">
    <name type="scientific">Saccharothrix carnea</name>
    <dbReference type="NCBI Taxonomy" id="1280637"/>
    <lineage>
        <taxon>Bacteria</taxon>
        <taxon>Bacillati</taxon>
        <taxon>Actinomycetota</taxon>
        <taxon>Actinomycetes</taxon>
        <taxon>Pseudonocardiales</taxon>
        <taxon>Pseudonocardiaceae</taxon>
        <taxon>Saccharothrix</taxon>
    </lineage>
</organism>
<dbReference type="EMBL" id="PYAX01000012">
    <property type="protein sequence ID" value="PSL52552.1"/>
    <property type="molecule type" value="Genomic_DNA"/>
</dbReference>
<name>A0A2P8I273_SACCR</name>
<evidence type="ECO:0000313" key="2">
    <source>
        <dbReference type="Proteomes" id="UP000241118"/>
    </source>
</evidence>
<dbReference type="InterPro" id="IPR006748">
    <property type="entry name" value="NH2Glyco/OHUrea_AB-resist_kin"/>
</dbReference>
<sequence>MALVDIDEITARLALRFGPSVAGWCERVPDQAARAAERWGLALDGMTPQGASSVVIACTLPDGGQAVLKLSPDTVFLAGQAAALRSLAPSGRVPEVLAQDEGVVLMAAVLPGTMADELPVPPSAREWAELVAALHVVSDPDGGLDLRERCEESYARIGRRLADPAVAAHVTQAVWDRALDRCRALLDTQPRVLLHGDLHLGNVLDGGPRRGLVAIDPRPCVGDPCYDVVDYVLEAAGREGVAERGALVAEVTGLDPDRLHEWCRALAPMIAVSRLDDDAARTELLALAR</sequence>